<keyword evidence="3" id="KW-1185">Reference proteome</keyword>
<organism evidence="2 3">
    <name type="scientific">Ambispora gerdemannii</name>
    <dbReference type="NCBI Taxonomy" id="144530"/>
    <lineage>
        <taxon>Eukaryota</taxon>
        <taxon>Fungi</taxon>
        <taxon>Fungi incertae sedis</taxon>
        <taxon>Mucoromycota</taxon>
        <taxon>Glomeromycotina</taxon>
        <taxon>Glomeromycetes</taxon>
        <taxon>Archaeosporales</taxon>
        <taxon>Ambisporaceae</taxon>
        <taxon>Ambispora</taxon>
    </lineage>
</organism>
<sequence>MAENEFYIHSYLEFSESREYVFKDLSSVIISGEYGATGLAKRRLENEDILKDYHVVVDKDKFKKFEEHLNLIRGELLSIINECNCESENNQQLVLRRDAERNLSNTERSLTSVRTERDSLQIEKRSLERENSRLGDLIRAGERALDRKDDQIRERDRQITTYSTQLTTTQNQLTTTRNDLVAKRNQYDELNARFTTLQITINNKDNEISSLREELEGSQNIDLRYRERKLDELVRNSGLNRVRVINLRDAYESLMRAQEDYNLNNITNANNEIETIKAEFFQTNVNVNDLHKIYKICEKIAELKVKKERLHEQQYQAHQEQPINN</sequence>
<reference evidence="2" key="1">
    <citation type="submission" date="2021-06" db="EMBL/GenBank/DDBJ databases">
        <authorList>
            <person name="Kallberg Y."/>
            <person name="Tangrot J."/>
            <person name="Rosling A."/>
        </authorList>
    </citation>
    <scope>NUCLEOTIDE SEQUENCE</scope>
    <source>
        <strain evidence="2">MT106</strain>
    </source>
</reference>
<evidence type="ECO:0000256" key="1">
    <source>
        <dbReference type="SAM" id="Coils"/>
    </source>
</evidence>
<accession>A0A9N8YXV0</accession>
<dbReference type="AlphaFoldDB" id="A0A9N8YXV0"/>
<proteinExistence type="predicted"/>
<dbReference type="Proteomes" id="UP000789831">
    <property type="component" value="Unassembled WGS sequence"/>
</dbReference>
<protein>
    <submittedName>
        <fullName evidence="2">3897_t:CDS:1</fullName>
    </submittedName>
</protein>
<evidence type="ECO:0000313" key="2">
    <source>
        <dbReference type="EMBL" id="CAG8453351.1"/>
    </source>
</evidence>
<dbReference type="EMBL" id="CAJVPL010000139">
    <property type="protein sequence ID" value="CAG8453351.1"/>
    <property type="molecule type" value="Genomic_DNA"/>
</dbReference>
<evidence type="ECO:0000313" key="3">
    <source>
        <dbReference type="Proteomes" id="UP000789831"/>
    </source>
</evidence>
<gene>
    <name evidence="2" type="ORF">AGERDE_LOCUS1859</name>
</gene>
<comment type="caution">
    <text evidence="2">The sequence shown here is derived from an EMBL/GenBank/DDBJ whole genome shotgun (WGS) entry which is preliminary data.</text>
</comment>
<feature type="coiled-coil region" evidence="1">
    <location>
        <begin position="173"/>
        <end position="221"/>
    </location>
</feature>
<keyword evidence="1" id="KW-0175">Coiled coil</keyword>
<feature type="coiled-coil region" evidence="1">
    <location>
        <begin position="96"/>
        <end position="137"/>
    </location>
</feature>
<name>A0A9N8YXV0_9GLOM</name>